<dbReference type="Proteomes" id="UP000185544">
    <property type="component" value="Chromosome"/>
</dbReference>
<dbReference type="KEGG" id="pabo:BCY86_01215"/>
<dbReference type="EMBL" id="CP016908">
    <property type="protein sequence ID" value="APR99452.1"/>
    <property type="molecule type" value="Genomic_DNA"/>
</dbReference>
<reference evidence="1 2" key="1">
    <citation type="submission" date="2016-08" db="EMBL/GenBank/DDBJ databases">
        <title>Identification and validation of antigenic proteins from Pajaroellobacter abortibovis using de-novo genome sequence assembly and reverse vaccinology.</title>
        <authorList>
            <person name="Welly B.T."/>
            <person name="Miller M.R."/>
            <person name="Stott J.L."/>
            <person name="Blanchard M.T."/>
            <person name="Islas-Trejo A.D."/>
            <person name="O'Rourke S.M."/>
            <person name="Young A.E."/>
            <person name="Medrano J.F."/>
            <person name="Van Eenennaam A.L."/>
        </authorList>
    </citation>
    <scope>NUCLEOTIDE SEQUENCE [LARGE SCALE GENOMIC DNA]</scope>
    <source>
        <strain evidence="1 2">BTF92-0548A/99-0131</strain>
    </source>
</reference>
<accession>A0A1L6MVB5</accession>
<name>A0A1L6MVB5_9BACT</name>
<protein>
    <submittedName>
        <fullName evidence="1">Uncharacterized protein</fullName>
    </submittedName>
</protein>
<evidence type="ECO:0000313" key="1">
    <source>
        <dbReference type="EMBL" id="APR99452.1"/>
    </source>
</evidence>
<dbReference type="STRING" id="1882918.BCY86_01215"/>
<gene>
    <name evidence="1" type="ORF">BCY86_01215</name>
</gene>
<sequence length="83" mass="9602">MIGANVSGRNGLEGGMGEVWPWNAALTNDEVQQFVAKATPLMPSDACNSSRFTRRWHEYDVIFKDNEDRLIRQYLIRQEFYCS</sequence>
<keyword evidence="2" id="KW-1185">Reference proteome</keyword>
<dbReference type="AlphaFoldDB" id="A0A1L6MVB5"/>
<evidence type="ECO:0000313" key="2">
    <source>
        <dbReference type="Proteomes" id="UP000185544"/>
    </source>
</evidence>
<proteinExistence type="predicted"/>
<organism evidence="1 2">
    <name type="scientific">Pajaroellobacter abortibovis</name>
    <dbReference type="NCBI Taxonomy" id="1882918"/>
    <lineage>
        <taxon>Bacteria</taxon>
        <taxon>Pseudomonadati</taxon>
        <taxon>Myxococcota</taxon>
        <taxon>Polyangia</taxon>
        <taxon>Polyangiales</taxon>
        <taxon>Polyangiaceae</taxon>
    </lineage>
</organism>